<evidence type="ECO:0000256" key="1">
    <source>
        <dbReference type="SAM" id="Coils"/>
    </source>
</evidence>
<proteinExistence type="predicted"/>
<evidence type="ECO:0000313" key="4">
    <source>
        <dbReference type="EMBL" id="MET3615911.1"/>
    </source>
</evidence>
<protein>
    <submittedName>
        <fullName evidence="4">Uncharacterized protein (TIGR02302 family)</fullName>
    </submittedName>
</protein>
<dbReference type="RefSeq" id="WP_354558377.1">
    <property type="nucleotide sequence ID" value="NZ_JBEPMB010000010.1"/>
</dbReference>
<comment type="caution">
    <text evidence="4">The sequence shown here is derived from an EMBL/GenBank/DDBJ whole genome shotgun (WGS) entry which is preliminary data.</text>
</comment>
<evidence type="ECO:0000256" key="3">
    <source>
        <dbReference type="SAM" id="Phobius"/>
    </source>
</evidence>
<feature type="transmembrane region" description="Helical" evidence="3">
    <location>
        <begin position="66"/>
        <end position="84"/>
    </location>
</feature>
<feature type="coiled-coil region" evidence="1">
    <location>
        <begin position="507"/>
        <end position="554"/>
    </location>
</feature>
<gene>
    <name evidence="4" type="ORF">ABID16_004258</name>
</gene>
<dbReference type="Proteomes" id="UP001549047">
    <property type="component" value="Unassembled WGS sequence"/>
</dbReference>
<feature type="transmembrane region" description="Helical" evidence="3">
    <location>
        <begin position="160"/>
        <end position="178"/>
    </location>
</feature>
<feature type="transmembrane region" description="Helical" evidence="3">
    <location>
        <begin position="26"/>
        <end position="54"/>
    </location>
</feature>
<dbReference type="Pfam" id="PF13779">
    <property type="entry name" value="DUF4175"/>
    <property type="match status" value="1"/>
</dbReference>
<accession>A0ABV2J6K6</accession>
<evidence type="ECO:0000313" key="5">
    <source>
        <dbReference type="Proteomes" id="UP001549047"/>
    </source>
</evidence>
<feature type="compositionally biased region" description="Polar residues" evidence="2">
    <location>
        <begin position="663"/>
        <end position="683"/>
    </location>
</feature>
<feature type="region of interest" description="Disordered" evidence="2">
    <location>
        <begin position="659"/>
        <end position="853"/>
    </location>
</feature>
<keyword evidence="5" id="KW-1185">Reference proteome</keyword>
<keyword evidence="1" id="KW-0175">Coiled coil</keyword>
<feature type="compositionally biased region" description="Basic and acidic residues" evidence="2">
    <location>
        <begin position="717"/>
        <end position="753"/>
    </location>
</feature>
<keyword evidence="3" id="KW-0472">Membrane</keyword>
<organism evidence="4 5">
    <name type="scientific">Rhizobium aquaticum</name>
    <dbReference type="NCBI Taxonomy" id="1549636"/>
    <lineage>
        <taxon>Bacteria</taxon>
        <taxon>Pseudomonadati</taxon>
        <taxon>Pseudomonadota</taxon>
        <taxon>Alphaproteobacteria</taxon>
        <taxon>Hyphomicrobiales</taxon>
        <taxon>Rhizobiaceae</taxon>
        <taxon>Rhizobium/Agrobacterium group</taxon>
        <taxon>Rhizobium</taxon>
    </lineage>
</organism>
<reference evidence="4 5" key="1">
    <citation type="submission" date="2024-06" db="EMBL/GenBank/DDBJ databases">
        <title>Genomic Encyclopedia of Type Strains, Phase IV (KMG-IV): sequencing the most valuable type-strain genomes for metagenomic binning, comparative biology and taxonomic classification.</title>
        <authorList>
            <person name="Goeker M."/>
        </authorList>
    </citation>
    <scope>NUCLEOTIDE SEQUENCE [LARGE SCALE GENOMIC DNA]</scope>
    <source>
        <strain evidence="4 5">DSM 29780</strain>
    </source>
</reference>
<sequence>MDNRETSAGGEDGTGRLKRRIARSRGLAKIVLFLERLAPLALAPLSVAALYAATSWFGLFRMVPPSIARVFAVIFGLVFLWSLVRFITLRWPTDAEATRRIEERSGLAHRALAALEDVPATASGPFGEALWREHKRRMARLVGSLTAGTPTPDIAAYDRFALRALPALLLFVAFGFSWSNNAGRLIDPFRPIPVSNAIAGLRVDAWVTPPVYTRKPPVFLAANDANADTKPIVVPEGSRLTVRLSGEKTDVPVTFAPNEAQAPVPLVADAAPKPEDKQPAQGKTFQVALSVPGTLDVGGNRWAFDIQKDEAPKIAFDGEPQRAVSGALEITFKASDDYGLTSAQALIEPAEQEPGAVALYPPPEYRLELPRTDAREAKGVTSRDLTEHPLAGKKVHLTLMATDAAGHTGRSETKDIILPARNFREPLAAAVAEERQVFALDERRLDRAVELNEALLIRPEETIPDMKQFLLIRSAGQQMRLARSEKDLKATADYLWQIALGIEGGDVANAERKVKDAQQALSDALNRNASDEEIRKLTEELRKAMNEFMQALAKQMQNNPDQNQMSSDSRKMLRQQDLEKMLDEIQKLAESGSRDEARNLLNQMQRMMNNLQTARPNKGQQQGKDQMRGEIDKLGKLLQDQKKLLDETFSKEQALRDRMQYGDPNNGQDQQLFDNNPNQQGQNEESDPNDQQGGQQNGMNQPMPPEPNGQKPQQGGKPEDSMTKEQLKQALKDLSERQKQLEKDLKSLQEGLRKFGVKPGEGFNSAGKEMKDATGALGDGKGQSALDSQGRAIEALRKGASELMQQLAQQGQQGQGQGGMQQQGQGREGTDPLGRPQGRTGPEFGEDVKVPDEFDAERARQILEIIRRKLGENASPELERQYLERLLQLQ</sequence>
<evidence type="ECO:0000256" key="2">
    <source>
        <dbReference type="SAM" id="MobiDB-lite"/>
    </source>
</evidence>
<keyword evidence="3" id="KW-0812">Transmembrane</keyword>
<dbReference type="InterPro" id="IPR012683">
    <property type="entry name" value="CHP02302_TM"/>
</dbReference>
<keyword evidence="3" id="KW-1133">Transmembrane helix</keyword>
<name>A0ABV2J6K6_9HYPH</name>
<feature type="compositionally biased region" description="Low complexity" evidence="2">
    <location>
        <begin position="689"/>
        <end position="701"/>
    </location>
</feature>
<dbReference type="NCBIfam" id="TIGR02302">
    <property type="entry name" value="aProt_lowcomp"/>
    <property type="match status" value="1"/>
</dbReference>
<dbReference type="EMBL" id="JBEPMB010000010">
    <property type="protein sequence ID" value="MET3615911.1"/>
    <property type="molecule type" value="Genomic_DNA"/>
</dbReference>